<dbReference type="RefSeq" id="WP_114580195.1">
    <property type="nucleotide sequence ID" value="NZ_QPMH01000001.1"/>
</dbReference>
<dbReference type="Proteomes" id="UP000253941">
    <property type="component" value="Unassembled WGS sequence"/>
</dbReference>
<dbReference type="PROSITE" id="PS50956">
    <property type="entry name" value="HTH_ASNC_2"/>
    <property type="match status" value="1"/>
</dbReference>
<evidence type="ECO:0000256" key="3">
    <source>
        <dbReference type="ARBA" id="ARBA00023159"/>
    </source>
</evidence>
<keyword evidence="7" id="KW-1185">Reference proteome</keyword>
<keyword evidence="4" id="KW-0804">Transcription</keyword>
<dbReference type="AlphaFoldDB" id="A0A369TFU1"/>
<name>A0A369TFU1_9PROT</name>
<dbReference type="Pfam" id="PF01037">
    <property type="entry name" value="AsnC_trans_reg"/>
    <property type="match status" value="1"/>
</dbReference>
<dbReference type="GO" id="GO:0006355">
    <property type="term" value="P:regulation of DNA-templated transcription"/>
    <property type="evidence" value="ECO:0007669"/>
    <property type="project" value="UniProtKB-ARBA"/>
</dbReference>
<keyword evidence="1" id="KW-0805">Transcription regulation</keyword>
<gene>
    <name evidence="6" type="ORF">DRB17_00410</name>
</gene>
<keyword evidence="3" id="KW-0010">Activator</keyword>
<dbReference type="SMART" id="SM00344">
    <property type="entry name" value="HTH_ASNC"/>
    <property type="match status" value="1"/>
</dbReference>
<dbReference type="EMBL" id="QPMH01000001">
    <property type="protein sequence ID" value="RDD63682.1"/>
    <property type="molecule type" value="Genomic_DNA"/>
</dbReference>
<reference evidence="6 7" key="1">
    <citation type="submission" date="2018-07" db="EMBL/GenBank/DDBJ databases">
        <title>Venubactetium sediminum gen. nov., sp. nov., isolated from a marine solar saltern.</title>
        <authorList>
            <person name="Wang S."/>
        </authorList>
    </citation>
    <scope>NUCLEOTIDE SEQUENCE [LARGE SCALE GENOMIC DNA]</scope>
    <source>
        <strain evidence="6 7">WD2A32</strain>
    </source>
</reference>
<dbReference type="InterPro" id="IPR011991">
    <property type="entry name" value="ArsR-like_HTH"/>
</dbReference>
<dbReference type="CDD" id="cd00090">
    <property type="entry name" value="HTH_ARSR"/>
    <property type="match status" value="1"/>
</dbReference>
<evidence type="ECO:0000256" key="1">
    <source>
        <dbReference type="ARBA" id="ARBA00023015"/>
    </source>
</evidence>
<dbReference type="InterPro" id="IPR036388">
    <property type="entry name" value="WH-like_DNA-bd_sf"/>
</dbReference>
<dbReference type="Gene3D" id="3.30.70.920">
    <property type="match status" value="1"/>
</dbReference>
<dbReference type="PROSITE" id="PS00519">
    <property type="entry name" value="HTH_ASNC_1"/>
    <property type="match status" value="1"/>
</dbReference>
<evidence type="ECO:0000313" key="6">
    <source>
        <dbReference type="EMBL" id="RDD63682.1"/>
    </source>
</evidence>
<sequence length="162" mass="17833">MSAKDRGLDHIDLAILRALQGNGRLTNVELARRVNLSPTPCLERTRRLEREGYIAGYAALLDRTKLGAAMTVFVEVELDRTTPDVFDRFKEAVTARPEVLECHLIAGGFDYLVKVALSDMDAYRDFLGGVLVSMPGVKATHTYVVMEEVKATTEVPLPDAPG</sequence>
<comment type="caution">
    <text evidence="6">The sequence shown here is derived from an EMBL/GenBank/DDBJ whole genome shotgun (WGS) entry which is preliminary data.</text>
</comment>
<dbReference type="InterPro" id="IPR000485">
    <property type="entry name" value="AsnC-type_HTH_dom"/>
</dbReference>
<dbReference type="InterPro" id="IPR019885">
    <property type="entry name" value="Tscrpt_reg_HTH_AsnC-type_CS"/>
</dbReference>
<organism evidence="6 7">
    <name type="scientific">Ferruginivarius sediminum</name>
    <dbReference type="NCBI Taxonomy" id="2661937"/>
    <lineage>
        <taxon>Bacteria</taxon>
        <taxon>Pseudomonadati</taxon>
        <taxon>Pseudomonadota</taxon>
        <taxon>Alphaproteobacteria</taxon>
        <taxon>Rhodospirillales</taxon>
        <taxon>Rhodospirillaceae</taxon>
        <taxon>Ferruginivarius</taxon>
    </lineage>
</organism>
<dbReference type="PANTHER" id="PTHR30154">
    <property type="entry name" value="LEUCINE-RESPONSIVE REGULATORY PROTEIN"/>
    <property type="match status" value="1"/>
</dbReference>
<dbReference type="SUPFAM" id="SSF46785">
    <property type="entry name" value="Winged helix' DNA-binding domain"/>
    <property type="match status" value="1"/>
</dbReference>
<evidence type="ECO:0000256" key="2">
    <source>
        <dbReference type="ARBA" id="ARBA00023125"/>
    </source>
</evidence>
<keyword evidence="2" id="KW-0238">DNA-binding</keyword>
<proteinExistence type="predicted"/>
<evidence type="ECO:0000313" key="7">
    <source>
        <dbReference type="Proteomes" id="UP000253941"/>
    </source>
</evidence>
<dbReference type="GO" id="GO:0043200">
    <property type="term" value="P:response to amino acid"/>
    <property type="evidence" value="ECO:0007669"/>
    <property type="project" value="TreeGrafter"/>
</dbReference>
<evidence type="ECO:0000259" key="5">
    <source>
        <dbReference type="PROSITE" id="PS50956"/>
    </source>
</evidence>
<dbReference type="GO" id="GO:0043565">
    <property type="term" value="F:sequence-specific DNA binding"/>
    <property type="evidence" value="ECO:0007669"/>
    <property type="project" value="InterPro"/>
</dbReference>
<accession>A0A369TFU1</accession>
<feature type="domain" description="HTH asnC-type" evidence="5">
    <location>
        <begin position="8"/>
        <end position="69"/>
    </location>
</feature>
<dbReference type="PANTHER" id="PTHR30154:SF0">
    <property type="entry name" value="LEUCINE-RESPONSIVE REGULATORY PROTEIN"/>
    <property type="match status" value="1"/>
</dbReference>
<dbReference type="Pfam" id="PF13412">
    <property type="entry name" value="HTH_24"/>
    <property type="match status" value="1"/>
</dbReference>
<evidence type="ECO:0000256" key="4">
    <source>
        <dbReference type="ARBA" id="ARBA00023163"/>
    </source>
</evidence>
<dbReference type="GO" id="GO:0005829">
    <property type="term" value="C:cytosol"/>
    <property type="evidence" value="ECO:0007669"/>
    <property type="project" value="TreeGrafter"/>
</dbReference>
<dbReference type="InterPro" id="IPR019888">
    <property type="entry name" value="Tscrpt_reg_AsnC-like"/>
</dbReference>
<protein>
    <submittedName>
        <fullName evidence="6">Winged helix-turn-helix transcriptional regulator</fullName>
    </submittedName>
</protein>
<dbReference type="Gene3D" id="1.10.10.10">
    <property type="entry name" value="Winged helix-like DNA-binding domain superfamily/Winged helix DNA-binding domain"/>
    <property type="match status" value="1"/>
</dbReference>
<dbReference type="PRINTS" id="PR00033">
    <property type="entry name" value="HTHASNC"/>
</dbReference>
<dbReference type="SUPFAM" id="SSF54909">
    <property type="entry name" value="Dimeric alpha+beta barrel"/>
    <property type="match status" value="1"/>
</dbReference>
<dbReference type="InterPro" id="IPR011008">
    <property type="entry name" value="Dimeric_a/b-barrel"/>
</dbReference>
<dbReference type="InterPro" id="IPR036390">
    <property type="entry name" value="WH_DNA-bd_sf"/>
</dbReference>
<dbReference type="InterPro" id="IPR019887">
    <property type="entry name" value="Tscrpt_reg_AsnC/Lrp_C"/>
</dbReference>